<keyword evidence="1" id="KW-0472">Membrane</keyword>
<gene>
    <name evidence="3" type="ORF">NG895_26605</name>
</gene>
<feature type="transmembrane region" description="Helical" evidence="1">
    <location>
        <begin position="82"/>
        <end position="100"/>
    </location>
</feature>
<evidence type="ECO:0000313" key="3">
    <source>
        <dbReference type="EMBL" id="MCO6047490.1"/>
    </source>
</evidence>
<evidence type="ECO:0000313" key="4">
    <source>
        <dbReference type="Proteomes" id="UP001155241"/>
    </source>
</evidence>
<feature type="domain" description="SPW repeat-containing integral membrane" evidence="2">
    <location>
        <begin position="2"/>
        <end position="97"/>
    </location>
</feature>
<dbReference type="Proteomes" id="UP001155241">
    <property type="component" value="Unassembled WGS sequence"/>
</dbReference>
<dbReference type="AlphaFoldDB" id="A0A9X2FED9"/>
<organism evidence="3 4">
    <name type="scientific">Aeoliella straminimaris</name>
    <dbReference type="NCBI Taxonomy" id="2954799"/>
    <lineage>
        <taxon>Bacteria</taxon>
        <taxon>Pseudomonadati</taxon>
        <taxon>Planctomycetota</taxon>
        <taxon>Planctomycetia</taxon>
        <taxon>Pirellulales</taxon>
        <taxon>Lacipirellulaceae</taxon>
        <taxon>Aeoliella</taxon>
    </lineage>
</organism>
<feature type="transmembrane region" description="Helical" evidence="1">
    <location>
        <begin position="30"/>
        <end position="50"/>
    </location>
</feature>
<name>A0A9X2FED9_9BACT</name>
<dbReference type="Pfam" id="PF03779">
    <property type="entry name" value="SPW"/>
    <property type="match status" value="1"/>
</dbReference>
<keyword evidence="1" id="KW-0812">Transmembrane</keyword>
<dbReference type="InterPro" id="IPR005530">
    <property type="entry name" value="SPW"/>
</dbReference>
<dbReference type="EMBL" id="JAMXLR010000092">
    <property type="protein sequence ID" value="MCO6047490.1"/>
    <property type="molecule type" value="Genomic_DNA"/>
</dbReference>
<proteinExistence type="predicted"/>
<dbReference type="RefSeq" id="WP_252855600.1">
    <property type="nucleotide sequence ID" value="NZ_JAMXLR010000092.1"/>
</dbReference>
<evidence type="ECO:0000256" key="1">
    <source>
        <dbReference type="SAM" id="Phobius"/>
    </source>
</evidence>
<evidence type="ECO:0000259" key="2">
    <source>
        <dbReference type="Pfam" id="PF03779"/>
    </source>
</evidence>
<feature type="transmembrane region" description="Helical" evidence="1">
    <location>
        <begin position="56"/>
        <end position="75"/>
    </location>
</feature>
<accession>A0A9X2FED9</accession>
<keyword evidence="1" id="KW-1133">Transmembrane helix</keyword>
<keyword evidence="4" id="KW-1185">Reference proteome</keyword>
<reference evidence="3" key="1">
    <citation type="submission" date="2022-06" db="EMBL/GenBank/DDBJ databases">
        <title>Aeoliella straminimaris, a novel planctomycete from sediments.</title>
        <authorList>
            <person name="Vitorino I.R."/>
            <person name="Lage O.M."/>
        </authorList>
    </citation>
    <scope>NUCLEOTIDE SEQUENCE</scope>
    <source>
        <strain evidence="3">ICT_H6.2</strain>
    </source>
</reference>
<comment type="caution">
    <text evidence="3">The sequence shown here is derived from an EMBL/GenBank/DDBJ whole genome shotgun (WGS) entry which is preliminary data.</text>
</comment>
<sequence>MWARIVESMLGVWLLMSPFIFRHTSDATHLWINDLAMGCTLIVLSLASYWSKTRGAHWLLLVAAVWLIGFGRLNGTPPLQPALQNNLIVGLLLGMVAIVPNEASLPPVRWRQQENSTTS</sequence>
<protein>
    <submittedName>
        <fullName evidence="3">SPW repeat protein</fullName>
    </submittedName>
</protein>